<dbReference type="InterPro" id="IPR050982">
    <property type="entry name" value="Auxin_biosynth/cation_transpt"/>
</dbReference>
<dbReference type="Proteomes" id="UP000622552">
    <property type="component" value="Unassembled WGS sequence"/>
</dbReference>
<dbReference type="PANTHER" id="PTHR43539:SF91">
    <property type="entry name" value="FAD-DEPENDENT URATE HYDROXYLASE"/>
    <property type="match status" value="1"/>
</dbReference>
<name>A0A8J7GG94_9ACTN</name>
<comment type="caution">
    <text evidence="3">The sequence shown here is derived from an EMBL/GenBank/DDBJ whole genome shotgun (WGS) entry which is preliminary data.</text>
</comment>
<dbReference type="PRINTS" id="PR00368">
    <property type="entry name" value="FADPNR"/>
</dbReference>
<feature type="domain" description="FAD/NAD(P)-binding" evidence="2">
    <location>
        <begin position="4"/>
        <end position="204"/>
    </location>
</feature>
<evidence type="ECO:0000313" key="4">
    <source>
        <dbReference type="Proteomes" id="UP000622552"/>
    </source>
</evidence>
<sequence length="385" mass="41817">MNVDVVVLGAGPYGLSATAHLRRAGADVRVLGDPMALWRAMPKGMVLRSNWTATCIAEYRGPLSLDSYQAATGRRLDRPVPVDEFVDYGMWVQARVAPDVDRRSVDRVDRAPGGFRLTLEDGETVRARRLVVAAGIGPFARRPAQFADLSGELVSHTSEHQDLSRFAGRRVLVVGGGQSALESAALLREAGAEPELVVRRDRLIWLHGGRYHRMLGRWAPLVYAPTDVGPMGLSRVVAVPDLFRRLPRGVRDRLARRSIRPAGARWLVDRLADVPIRLACAVRRAAPAGGGLAVEFDDGGTTRVDHLIYGTGFQVDIAKYGFLSADLVRAVRQVDGYPVLGPGLESSVAGLHFLGAPAAYSFGPVMRFVSGTWYASRALTRVVVP</sequence>
<reference evidence="3" key="1">
    <citation type="submission" date="2020-11" db="EMBL/GenBank/DDBJ databases">
        <title>Sequencing the genomes of 1000 actinobacteria strains.</title>
        <authorList>
            <person name="Klenk H.-P."/>
        </authorList>
    </citation>
    <scope>NUCLEOTIDE SEQUENCE</scope>
    <source>
        <strain evidence="3">DSM 45356</strain>
    </source>
</reference>
<gene>
    <name evidence="3" type="ORF">IW245_003319</name>
</gene>
<keyword evidence="4" id="KW-1185">Reference proteome</keyword>
<organism evidence="3 4">
    <name type="scientific">Longispora fulva</name>
    <dbReference type="NCBI Taxonomy" id="619741"/>
    <lineage>
        <taxon>Bacteria</taxon>
        <taxon>Bacillati</taxon>
        <taxon>Actinomycetota</taxon>
        <taxon>Actinomycetes</taxon>
        <taxon>Micromonosporales</taxon>
        <taxon>Micromonosporaceae</taxon>
        <taxon>Longispora</taxon>
    </lineage>
</organism>
<dbReference type="PANTHER" id="PTHR43539">
    <property type="entry name" value="FLAVIN-BINDING MONOOXYGENASE-LIKE PROTEIN (AFU_ORTHOLOGUE AFUA_4G09220)"/>
    <property type="match status" value="1"/>
</dbReference>
<dbReference type="AlphaFoldDB" id="A0A8J7GG94"/>
<dbReference type="SUPFAM" id="SSF51905">
    <property type="entry name" value="FAD/NAD(P)-binding domain"/>
    <property type="match status" value="1"/>
</dbReference>
<protein>
    <recommendedName>
        <fullName evidence="2">FAD/NAD(P)-binding domain-containing protein</fullName>
    </recommendedName>
</protein>
<evidence type="ECO:0000313" key="3">
    <source>
        <dbReference type="EMBL" id="MBG6137125.1"/>
    </source>
</evidence>
<dbReference type="GO" id="GO:0050660">
    <property type="term" value="F:flavin adenine dinucleotide binding"/>
    <property type="evidence" value="ECO:0007669"/>
    <property type="project" value="TreeGrafter"/>
</dbReference>
<dbReference type="Gene3D" id="3.50.50.60">
    <property type="entry name" value="FAD/NAD(P)-binding domain"/>
    <property type="match status" value="1"/>
</dbReference>
<keyword evidence="1" id="KW-0560">Oxidoreductase</keyword>
<accession>A0A8J7GG94</accession>
<dbReference type="InterPro" id="IPR023753">
    <property type="entry name" value="FAD/NAD-binding_dom"/>
</dbReference>
<dbReference type="PRINTS" id="PR00469">
    <property type="entry name" value="PNDRDTASEII"/>
</dbReference>
<dbReference type="InterPro" id="IPR036188">
    <property type="entry name" value="FAD/NAD-bd_sf"/>
</dbReference>
<proteinExistence type="predicted"/>
<dbReference type="EMBL" id="JADOUF010000001">
    <property type="protein sequence ID" value="MBG6137125.1"/>
    <property type="molecule type" value="Genomic_DNA"/>
</dbReference>
<dbReference type="Pfam" id="PF07992">
    <property type="entry name" value="Pyr_redox_2"/>
    <property type="match status" value="1"/>
</dbReference>
<dbReference type="GO" id="GO:0004497">
    <property type="term" value="F:monooxygenase activity"/>
    <property type="evidence" value="ECO:0007669"/>
    <property type="project" value="TreeGrafter"/>
</dbReference>
<dbReference type="RefSeq" id="WP_233473103.1">
    <property type="nucleotide sequence ID" value="NZ_BONS01000022.1"/>
</dbReference>
<evidence type="ECO:0000256" key="1">
    <source>
        <dbReference type="ARBA" id="ARBA00023002"/>
    </source>
</evidence>
<evidence type="ECO:0000259" key="2">
    <source>
        <dbReference type="Pfam" id="PF07992"/>
    </source>
</evidence>